<dbReference type="InterPro" id="IPR029063">
    <property type="entry name" value="SAM-dependent_MTases_sf"/>
</dbReference>
<dbReference type="Proteomes" id="UP000034665">
    <property type="component" value="Unassembled WGS sequence"/>
</dbReference>
<evidence type="ECO:0008006" key="3">
    <source>
        <dbReference type="Google" id="ProtNLM"/>
    </source>
</evidence>
<dbReference type="CDD" id="cd02440">
    <property type="entry name" value="AdoMet_MTases"/>
    <property type="match status" value="1"/>
</dbReference>
<protein>
    <recommendedName>
        <fullName evidence="3">Methyltransferase type 11</fullName>
    </recommendedName>
</protein>
<evidence type="ECO:0000313" key="2">
    <source>
        <dbReference type="Proteomes" id="UP000034665"/>
    </source>
</evidence>
<dbReference type="Pfam" id="PF13489">
    <property type="entry name" value="Methyltransf_23"/>
    <property type="match status" value="1"/>
</dbReference>
<sequence length="252" mass="29041">MNIHGIKNILKIIGFIFIKPNDDALIRKIKKDAAHTDRSFWYGLRKYVVDAIYCHASPGTFETILLELDKIGGKENKRVLNLGGGNGQVSRIIEQLGFTVVNVDIELDKEDEKNIRFDLNSDNRLTVPPHSFDVVICQEIIEHIENPWKLLRFAKLYLKPSGILFLTTPNIQSRLSKVLFFVKGYFKWFEPRSLSFHINPLPVWEVELIANKAGLTLTDCKGSGEYYFGRNKKRKRSVVLQKNETLIFIYQA</sequence>
<gene>
    <name evidence="1" type="ORF">UT41_C0001G0145</name>
</gene>
<dbReference type="STRING" id="1619013.UT41_C0001G0145"/>
<name>A0A0G0NIH5_9BACT</name>
<proteinExistence type="predicted"/>
<accession>A0A0G0NIH5</accession>
<comment type="caution">
    <text evidence="1">The sequence shown here is derived from an EMBL/GenBank/DDBJ whole genome shotgun (WGS) entry which is preliminary data.</text>
</comment>
<organism evidence="1 2">
    <name type="scientific">Candidatus Wolfebacteria bacterium GW2011_GWC2_39_22</name>
    <dbReference type="NCBI Taxonomy" id="1619013"/>
    <lineage>
        <taxon>Bacteria</taxon>
        <taxon>Candidatus Wolfeibacteriota</taxon>
    </lineage>
</organism>
<dbReference type="Gene3D" id="3.40.50.150">
    <property type="entry name" value="Vaccinia Virus protein VP39"/>
    <property type="match status" value="1"/>
</dbReference>
<dbReference type="SUPFAM" id="SSF53335">
    <property type="entry name" value="S-adenosyl-L-methionine-dependent methyltransferases"/>
    <property type="match status" value="1"/>
</dbReference>
<evidence type="ECO:0000313" key="1">
    <source>
        <dbReference type="EMBL" id="KKR12601.1"/>
    </source>
</evidence>
<dbReference type="AlphaFoldDB" id="A0A0G0NIH5"/>
<dbReference type="EMBL" id="LBWR01000001">
    <property type="protein sequence ID" value="KKR12601.1"/>
    <property type="molecule type" value="Genomic_DNA"/>
</dbReference>
<reference evidence="1 2" key="1">
    <citation type="journal article" date="2015" name="Nature">
        <title>rRNA introns, odd ribosomes, and small enigmatic genomes across a large radiation of phyla.</title>
        <authorList>
            <person name="Brown C.T."/>
            <person name="Hug L.A."/>
            <person name="Thomas B.C."/>
            <person name="Sharon I."/>
            <person name="Castelle C.J."/>
            <person name="Singh A."/>
            <person name="Wilkins M.J."/>
            <person name="Williams K.H."/>
            <person name="Banfield J.F."/>
        </authorList>
    </citation>
    <scope>NUCLEOTIDE SEQUENCE [LARGE SCALE GENOMIC DNA]</scope>
</reference>